<evidence type="ECO:0000256" key="1">
    <source>
        <dbReference type="SAM" id="Phobius"/>
    </source>
</evidence>
<keyword evidence="1" id="KW-1133">Transmembrane helix</keyword>
<gene>
    <name evidence="3" type="ORF">HNQ61_000942</name>
</gene>
<reference evidence="3 4" key="1">
    <citation type="submission" date="2020-08" db="EMBL/GenBank/DDBJ databases">
        <title>Genomic Encyclopedia of Type Strains, Phase IV (KMG-IV): sequencing the most valuable type-strain genomes for metagenomic binning, comparative biology and taxonomic classification.</title>
        <authorList>
            <person name="Goeker M."/>
        </authorList>
    </citation>
    <scope>NUCLEOTIDE SEQUENCE [LARGE SCALE GENOMIC DNA]</scope>
    <source>
        <strain evidence="3 4">DSM 29007</strain>
    </source>
</reference>
<dbReference type="Proteomes" id="UP000582837">
    <property type="component" value="Unassembled WGS sequence"/>
</dbReference>
<keyword evidence="1" id="KW-0812">Transmembrane</keyword>
<evidence type="ECO:0000313" key="4">
    <source>
        <dbReference type="Proteomes" id="UP000582837"/>
    </source>
</evidence>
<comment type="caution">
    <text evidence="3">The sequence shown here is derived from an EMBL/GenBank/DDBJ whole genome shotgun (WGS) entry which is preliminary data.</text>
</comment>
<name>A0A841GL53_9BACT</name>
<dbReference type="AlphaFoldDB" id="A0A841GL53"/>
<proteinExistence type="predicted"/>
<accession>A0A841GL53</accession>
<organism evidence="3 4">
    <name type="scientific">Longimicrobium terrae</name>
    <dbReference type="NCBI Taxonomy" id="1639882"/>
    <lineage>
        <taxon>Bacteria</taxon>
        <taxon>Pseudomonadati</taxon>
        <taxon>Gemmatimonadota</taxon>
        <taxon>Longimicrobiia</taxon>
        <taxon>Longimicrobiales</taxon>
        <taxon>Longimicrobiaceae</taxon>
        <taxon>Longimicrobium</taxon>
    </lineage>
</organism>
<sequence length="91" mass="9833">MSVLFKVLASTLLLSFFGCCVASAFLQLAAWRHPADPAQGPTVAGVWKPEGRLNEIGIRQMKLARLMLILGGVSFVSFVIVRRVGAVMMGQ</sequence>
<dbReference type="EMBL" id="JACHIA010000002">
    <property type="protein sequence ID" value="MBB6069327.1"/>
    <property type="molecule type" value="Genomic_DNA"/>
</dbReference>
<feature type="transmembrane region" description="Helical" evidence="1">
    <location>
        <begin position="63"/>
        <end position="81"/>
    </location>
</feature>
<dbReference type="PROSITE" id="PS51257">
    <property type="entry name" value="PROKAR_LIPOPROTEIN"/>
    <property type="match status" value="1"/>
</dbReference>
<evidence type="ECO:0000256" key="2">
    <source>
        <dbReference type="SAM" id="SignalP"/>
    </source>
</evidence>
<keyword evidence="2" id="KW-0732">Signal</keyword>
<feature type="chain" id="PRO_5033000756" evidence="2">
    <location>
        <begin position="25"/>
        <end position="91"/>
    </location>
</feature>
<feature type="signal peptide" evidence="2">
    <location>
        <begin position="1"/>
        <end position="24"/>
    </location>
</feature>
<keyword evidence="4" id="KW-1185">Reference proteome</keyword>
<protein>
    <submittedName>
        <fullName evidence="3">Uncharacterized protein</fullName>
    </submittedName>
</protein>
<keyword evidence="1" id="KW-0472">Membrane</keyword>
<dbReference type="RefSeq" id="WP_170037850.1">
    <property type="nucleotide sequence ID" value="NZ_JABDTL010000002.1"/>
</dbReference>
<evidence type="ECO:0000313" key="3">
    <source>
        <dbReference type="EMBL" id="MBB6069327.1"/>
    </source>
</evidence>